<accession>A0A819QUC6</accession>
<sequence length="586" mass="66627">MFALKIFTNLCTIQSILQHSIRTAKIFKPNLLLPKHRNIKVKDGQWVEKDTVLTLQNNLVSYSGENTSVAYDYTIRSTVPGFVVITTESVKPYPHSPLFRYVNSGNDVKRNFIHILPPRRQAFFRLIDQLYRDEFNLLNVNNYETIYLFEQYSSLILKIIIMTVVVQTRDRSICCQKSYDLFKNIERQKIPLNKLNPYQIKIRNQTVCFRDLIIRYLHTQIHQTRNFSNFICHNCSMILLDIEQCAKYLPTYQKKRQQQTTIIKEEEEQLPIINSDSDEEFDDIDDEEEFDDEQDDIKPNVSTNIKSSNQSKSLHFTPSSLSSSSGSNSSSSISTSKINATNKNTNNGQCNDNNNNVDDGEDDDEIGLIKNSSSEKFQQKNLHLQTNPLNILSGSNGLITTGNTMNLLEETNPNLFQLRLAHIMASMASINTGQNRNDNNPNVDTMMNTLANMQRNFLLQFFNDPMVATQAAARAAAVAVATSAAAIPMKVNLTQIPLITSNNKQIGSCRKRKSTLEKRVLTNHRSSKNNDDTSPPTIEHESLDNNNNTNDLIDHPLELTFKNIQQSNPILSSPAKSSTDIYNIVV</sequence>
<proteinExistence type="predicted"/>
<dbReference type="AlphaFoldDB" id="A0A819QUC6"/>
<feature type="compositionally biased region" description="Polar residues" evidence="1">
    <location>
        <begin position="300"/>
        <end position="310"/>
    </location>
</feature>
<dbReference type="SUPFAM" id="SSF110324">
    <property type="entry name" value="Ribosomal L27 protein-like"/>
    <property type="match status" value="1"/>
</dbReference>
<name>A0A819QUC6_9BILA</name>
<gene>
    <name evidence="2" type="ORF">OTI717_LOCUS30953</name>
</gene>
<evidence type="ECO:0000313" key="2">
    <source>
        <dbReference type="EMBL" id="CAF4037286.1"/>
    </source>
</evidence>
<dbReference type="GO" id="GO:0005840">
    <property type="term" value="C:ribosome"/>
    <property type="evidence" value="ECO:0007669"/>
    <property type="project" value="InterPro"/>
</dbReference>
<evidence type="ECO:0000256" key="1">
    <source>
        <dbReference type="SAM" id="MobiDB-lite"/>
    </source>
</evidence>
<feature type="region of interest" description="Disordered" evidence="1">
    <location>
        <begin position="260"/>
        <end position="367"/>
    </location>
</feature>
<feature type="compositionally biased region" description="Low complexity" evidence="1">
    <location>
        <begin position="311"/>
        <end position="357"/>
    </location>
</feature>
<dbReference type="Pfam" id="PF01016">
    <property type="entry name" value="Ribosomal_L27"/>
    <property type="match status" value="1"/>
</dbReference>
<comment type="caution">
    <text evidence="2">The sequence shown here is derived from an EMBL/GenBank/DDBJ whole genome shotgun (WGS) entry which is preliminary data.</text>
</comment>
<dbReference type="InterPro" id="IPR001684">
    <property type="entry name" value="Ribosomal_bL27"/>
</dbReference>
<reference evidence="2" key="1">
    <citation type="submission" date="2021-02" db="EMBL/GenBank/DDBJ databases">
        <authorList>
            <person name="Nowell W R."/>
        </authorList>
    </citation>
    <scope>NUCLEOTIDE SEQUENCE</scope>
</reference>
<dbReference type="Proteomes" id="UP000663823">
    <property type="component" value="Unassembled WGS sequence"/>
</dbReference>
<feature type="compositionally biased region" description="Acidic residues" evidence="1">
    <location>
        <begin position="276"/>
        <end position="295"/>
    </location>
</feature>
<evidence type="ECO:0000313" key="3">
    <source>
        <dbReference type="Proteomes" id="UP000663823"/>
    </source>
</evidence>
<dbReference type="Gene3D" id="2.40.50.100">
    <property type="match status" value="1"/>
</dbReference>
<feature type="region of interest" description="Disordered" evidence="1">
    <location>
        <begin position="507"/>
        <end position="551"/>
    </location>
</feature>
<dbReference type="EMBL" id="CAJOAX010008581">
    <property type="protein sequence ID" value="CAF4037286.1"/>
    <property type="molecule type" value="Genomic_DNA"/>
</dbReference>
<organism evidence="2 3">
    <name type="scientific">Rotaria sordida</name>
    <dbReference type="NCBI Taxonomy" id="392033"/>
    <lineage>
        <taxon>Eukaryota</taxon>
        <taxon>Metazoa</taxon>
        <taxon>Spiralia</taxon>
        <taxon>Gnathifera</taxon>
        <taxon>Rotifera</taxon>
        <taxon>Eurotatoria</taxon>
        <taxon>Bdelloidea</taxon>
        <taxon>Philodinida</taxon>
        <taxon>Philodinidae</taxon>
        <taxon>Rotaria</taxon>
    </lineage>
</organism>
<dbReference type="GO" id="GO:0003735">
    <property type="term" value="F:structural constituent of ribosome"/>
    <property type="evidence" value="ECO:0007669"/>
    <property type="project" value="InterPro"/>
</dbReference>
<protein>
    <submittedName>
        <fullName evidence="2">Uncharacterized protein</fullName>
    </submittedName>
</protein>
<dbReference type="GO" id="GO:0006412">
    <property type="term" value="P:translation"/>
    <property type="evidence" value="ECO:0007669"/>
    <property type="project" value="InterPro"/>
</dbReference>